<comment type="function">
    <text evidence="2">Binds to DNA and alters its conformation. May be involved in regulation of gene expression, nucleoid organization and DNA protection.</text>
</comment>
<keyword evidence="1 2" id="KW-0238">DNA-binding</keyword>
<dbReference type="Gene3D" id="3.30.1310.10">
    <property type="entry name" value="Nucleoid-associated protein YbaB-like domain"/>
    <property type="match status" value="1"/>
</dbReference>
<comment type="subcellular location">
    <subcellularLocation>
        <location evidence="2">Cytoplasm</location>
        <location evidence="2">Nucleoid</location>
    </subcellularLocation>
</comment>
<feature type="coiled-coil region" evidence="3">
    <location>
        <begin position="4"/>
        <end position="31"/>
    </location>
</feature>
<reference evidence="6" key="1">
    <citation type="journal article" date="2017" name="Int. J. Syst. Evol. Microbiol.">
        <title>Notoacmeibacter marinus gen. nov., sp. nov., isolated from the gut of a limpet and proposal of Notoacmeibacteraceae fam. nov. in the order Rhizobiales of the class Alphaproteobacteria.</title>
        <authorList>
            <person name="Huang Z."/>
            <person name="Guo F."/>
            <person name="Lai Q."/>
        </authorList>
    </citation>
    <scope>NUCLEOTIDE SEQUENCE [LARGE SCALE GENOMIC DNA]</scope>
    <source>
        <strain evidence="6">XMTR2A4</strain>
    </source>
</reference>
<dbReference type="SUPFAM" id="SSF82607">
    <property type="entry name" value="YbaB-like"/>
    <property type="match status" value="1"/>
</dbReference>
<name>A0A231V175_9HYPH</name>
<dbReference type="Pfam" id="PF02575">
    <property type="entry name" value="YbaB_DNA_bd"/>
    <property type="match status" value="1"/>
</dbReference>
<comment type="subunit">
    <text evidence="2">Homodimer.</text>
</comment>
<keyword evidence="6" id="KW-1185">Reference proteome</keyword>
<protein>
    <recommendedName>
        <fullName evidence="2">Nucleoid-associated protein B7H23_02215</fullName>
    </recommendedName>
</protein>
<evidence type="ECO:0000256" key="3">
    <source>
        <dbReference type="SAM" id="Coils"/>
    </source>
</evidence>
<feature type="region of interest" description="Disordered" evidence="4">
    <location>
        <begin position="92"/>
        <end position="111"/>
    </location>
</feature>
<proteinExistence type="inferred from homology"/>
<dbReference type="PIRSF" id="PIRSF004555">
    <property type="entry name" value="UCP004555"/>
    <property type="match status" value="1"/>
</dbReference>
<evidence type="ECO:0000256" key="4">
    <source>
        <dbReference type="SAM" id="MobiDB-lite"/>
    </source>
</evidence>
<gene>
    <name evidence="5" type="ORF">B7H23_02215</name>
</gene>
<dbReference type="GO" id="GO:0043590">
    <property type="term" value="C:bacterial nucleoid"/>
    <property type="evidence" value="ECO:0007669"/>
    <property type="project" value="UniProtKB-UniRule"/>
</dbReference>
<organism evidence="5 6">
    <name type="scientific">Notoacmeibacter marinus</name>
    <dbReference type="NCBI Taxonomy" id="1876515"/>
    <lineage>
        <taxon>Bacteria</taxon>
        <taxon>Pseudomonadati</taxon>
        <taxon>Pseudomonadota</taxon>
        <taxon>Alphaproteobacteria</taxon>
        <taxon>Hyphomicrobiales</taxon>
        <taxon>Notoacmeibacteraceae</taxon>
        <taxon>Notoacmeibacter</taxon>
    </lineage>
</organism>
<evidence type="ECO:0000256" key="1">
    <source>
        <dbReference type="ARBA" id="ARBA00023125"/>
    </source>
</evidence>
<evidence type="ECO:0000256" key="2">
    <source>
        <dbReference type="HAMAP-Rule" id="MF_00274"/>
    </source>
</evidence>
<dbReference type="GO" id="GO:0005829">
    <property type="term" value="C:cytosol"/>
    <property type="evidence" value="ECO:0007669"/>
    <property type="project" value="TreeGrafter"/>
</dbReference>
<sequence>MKDLMGLMSKAKEMQARMAELQEEVEAMEVAGASGGGLVSVTLSGKGDLKGLSIDPSLMKEGEGEILEDLIVAAHADARMKLETAMAEKTQSMTAGLGLPPGMGGGKFPFG</sequence>
<dbReference type="AlphaFoldDB" id="A0A231V175"/>
<dbReference type="GO" id="GO:0003677">
    <property type="term" value="F:DNA binding"/>
    <property type="evidence" value="ECO:0007669"/>
    <property type="project" value="UniProtKB-UniRule"/>
</dbReference>
<dbReference type="NCBIfam" id="TIGR00103">
    <property type="entry name" value="DNA_YbaB_EbfC"/>
    <property type="match status" value="1"/>
</dbReference>
<dbReference type="RefSeq" id="WP_094075760.1">
    <property type="nucleotide sequence ID" value="NZ_KZ851842.1"/>
</dbReference>
<keyword evidence="2" id="KW-0963">Cytoplasm</keyword>
<dbReference type="Proteomes" id="UP000215405">
    <property type="component" value="Unassembled WGS sequence"/>
</dbReference>
<feature type="compositionally biased region" description="Gly residues" evidence="4">
    <location>
        <begin position="99"/>
        <end position="111"/>
    </location>
</feature>
<comment type="caution">
    <text evidence="5">The sequence shown here is derived from an EMBL/GenBank/DDBJ whole genome shotgun (WGS) entry which is preliminary data.</text>
</comment>
<evidence type="ECO:0000313" key="5">
    <source>
        <dbReference type="EMBL" id="OXT01791.1"/>
    </source>
</evidence>
<dbReference type="InterPro" id="IPR004401">
    <property type="entry name" value="YbaB/EbfC"/>
</dbReference>
<dbReference type="InterPro" id="IPR036894">
    <property type="entry name" value="YbaB-like_sf"/>
</dbReference>
<accession>A0A231V175</accession>
<dbReference type="EMBL" id="NBYO01000001">
    <property type="protein sequence ID" value="OXT01791.1"/>
    <property type="molecule type" value="Genomic_DNA"/>
</dbReference>
<keyword evidence="3" id="KW-0175">Coiled coil</keyword>
<dbReference type="PANTHER" id="PTHR33449:SF1">
    <property type="entry name" value="NUCLEOID-ASSOCIATED PROTEIN YBAB"/>
    <property type="match status" value="1"/>
</dbReference>
<dbReference type="PANTHER" id="PTHR33449">
    <property type="entry name" value="NUCLEOID-ASSOCIATED PROTEIN YBAB"/>
    <property type="match status" value="1"/>
</dbReference>
<evidence type="ECO:0000313" key="6">
    <source>
        <dbReference type="Proteomes" id="UP000215405"/>
    </source>
</evidence>
<dbReference type="HAMAP" id="MF_00274">
    <property type="entry name" value="DNA_YbaB_EbfC"/>
    <property type="match status" value="1"/>
</dbReference>
<comment type="similarity">
    <text evidence="2">Belongs to the YbaB/EbfC family.</text>
</comment>
<dbReference type="OrthoDB" id="9803080at2"/>